<accession>A0AAV7XMG6</accession>
<evidence type="ECO:0000256" key="1">
    <source>
        <dbReference type="SAM" id="Phobius"/>
    </source>
</evidence>
<keyword evidence="1" id="KW-1133">Transmembrane helix</keyword>
<evidence type="ECO:0000313" key="3">
    <source>
        <dbReference type="Proteomes" id="UP001075354"/>
    </source>
</evidence>
<dbReference type="Proteomes" id="UP001075354">
    <property type="component" value="Chromosome 8"/>
</dbReference>
<keyword evidence="1" id="KW-0812">Transmembrane</keyword>
<name>A0AAV7XMG6_9NEOP</name>
<comment type="caution">
    <text evidence="2">The sequence shown here is derived from an EMBL/GenBank/DDBJ whole genome shotgun (WGS) entry which is preliminary data.</text>
</comment>
<organism evidence="2 3">
    <name type="scientific">Megalurothrips usitatus</name>
    <name type="common">bean blossom thrips</name>
    <dbReference type="NCBI Taxonomy" id="439358"/>
    <lineage>
        <taxon>Eukaryota</taxon>
        <taxon>Metazoa</taxon>
        <taxon>Ecdysozoa</taxon>
        <taxon>Arthropoda</taxon>
        <taxon>Hexapoda</taxon>
        <taxon>Insecta</taxon>
        <taxon>Pterygota</taxon>
        <taxon>Neoptera</taxon>
        <taxon>Paraneoptera</taxon>
        <taxon>Thysanoptera</taxon>
        <taxon>Terebrantia</taxon>
        <taxon>Thripoidea</taxon>
        <taxon>Thripidae</taxon>
        <taxon>Megalurothrips</taxon>
    </lineage>
</organism>
<keyword evidence="1" id="KW-0472">Membrane</keyword>
<feature type="transmembrane region" description="Helical" evidence="1">
    <location>
        <begin position="53"/>
        <end position="72"/>
    </location>
</feature>
<evidence type="ECO:0000313" key="2">
    <source>
        <dbReference type="EMBL" id="KAJ1524986.1"/>
    </source>
</evidence>
<reference evidence="2" key="1">
    <citation type="submission" date="2022-12" db="EMBL/GenBank/DDBJ databases">
        <title>Chromosome-level genome assembly of the bean flower thrips Megalurothrips usitatus.</title>
        <authorList>
            <person name="Ma L."/>
            <person name="Liu Q."/>
            <person name="Li H."/>
            <person name="Cai W."/>
        </authorList>
    </citation>
    <scope>NUCLEOTIDE SEQUENCE</scope>
    <source>
        <strain evidence="2">Cailab_2022a</strain>
    </source>
</reference>
<proteinExistence type="predicted"/>
<gene>
    <name evidence="2" type="ORF">ONE63_009837</name>
</gene>
<keyword evidence="3" id="KW-1185">Reference proteome</keyword>
<protein>
    <submittedName>
        <fullName evidence="2">Uncharacterized protein</fullName>
    </submittedName>
</protein>
<sequence>MVPNPSDIMGRTMDPTAMDLTVDPTMDLTDMVMDLTTDRTDMDLIMDPTMGPMVMDLTVMVMDLMVLVMDLTTDRMDMDLTMDPTTDLMDTVVLTDMGITGITMDRTVMVMGLIMAPIAMVTTGPTMTIHKVSSTTRNYILHALEQSERSPQRIHGH</sequence>
<dbReference type="AlphaFoldDB" id="A0AAV7XMG6"/>
<dbReference type="EMBL" id="JAPTSV010000008">
    <property type="protein sequence ID" value="KAJ1524986.1"/>
    <property type="molecule type" value="Genomic_DNA"/>
</dbReference>